<name>A0A316VDK5_9BASI</name>
<dbReference type="EMBL" id="KZ819604">
    <property type="protein sequence ID" value="PWN34081.1"/>
    <property type="molecule type" value="Genomic_DNA"/>
</dbReference>
<proteinExistence type="predicted"/>
<dbReference type="AlphaFoldDB" id="A0A316VDK5"/>
<protein>
    <submittedName>
        <fullName evidence="1">Uncharacterized protein</fullName>
    </submittedName>
</protein>
<evidence type="ECO:0000313" key="1">
    <source>
        <dbReference type="EMBL" id="PWN34081.1"/>
    </source>
</evidence>
<dbReference type="RefSeq" id="XP_025354383.1">
    <property type="nucleotide sequence ID" value="XM_025499199.1"/>
</dbReference>
<dbReference type="InParanoid" id="A0A316VDK5"/>
<accession>A0A316VDK5</accession>
<reference evidence="1 2" key="1">
    <citation type="journal article" date="2018" name="Mol. Biol. Evol.">
        <title>Broad Genomic Sampling Reveals a Smut Pathogenic Ancestry of the Fungal Clade Ustilaginomycotina.</title>
        <authorList>
            <person name="Kijpornyongpan T."/>
            <person name="Mondo S.J."/>
            <person name="Barry K."/>
            <person name="Sandor L."/>
            <person name="Lee J."/>
            <person name="Lipzen A."/>
            <person name="Pangilinan J."/>
            <person name="LaButti K."/>
            <person name="Hainaut M."/>
            <person name="Henrissat B."/>
            <person name="Grigoriev I.V."/>
            <person name="Spatafora J.W."/>
            <person name="Aime M.C."/>
        </authorList>
    </citation>
    <scope>NUCLEOTIDE SEQUENCE [LARGE SCALE GENOMIC DNA]</scope>
    <source>
        <strain evidence="1 2">MCA 3882</strain>
    </source>
</reference>
<keyword evidence="2" id="KW-1185">Reference proteome</keyword>
<organism evidence="1 2">
    <name type="scientific">Meira miltonrushii</name>
    <dbReference type="NCBI Taxonomy" id="1280837"/>
    <lineage>
        <taxon>Eukaryota</taxon>
        <taxon>Fungi</taxon>
        <taxon>Dikarya</taxon>
        <taxon>Basidiomycota</taxon>
        <taxon>Ustilaginomycotina</taxon>
        <taxon>Exobasidiomycetes</taxon>
        <taxon>Exobasidiales</taxon>
        <taxon>Brachybasidiaceae</taxon>
        <taxon>Meira</taxon>
    </lineage>
</organism>
<dbReference type="GeneID" id="37020980"/>
<evidence type="ECO:0000313" key="2">
    <source>
        <dbReference type="Proteomes" id="UP000245771"/>
    </source>
</evidence>
<sequence>MYWFSGSAELKLKQLLIDPDHFIGPELNPTLRWGSGDNIEIRWEGAAGEAKTHLLVVDLDNCSFLHSSRPRSILLGNLHRVVQFGFPDESESVHRIREYLTNTLGQSCAPGGKHIMFEALPEQEKIWLDFRRRLMTLNDKLKDISDAHAERIENCFNMLKLKAKTMTACESESSSSTVKTETTQMDFEYI</sequence>
<gene>
    <name evidence="1" type="ORF">FA14DRAFT_161622</name>
</gene>
<dbReference type="Proteomes" id="UP000245771">
    <property type="component" value="Unassembled WGS sequence"/>
</dbReference>